<accession>A0A2S6HH44</accession>
<dbReference type="Proteomes" id="UP000237749">
    <property type="component" value="Unassembled WGS sequence"/>
</dbReference>
<dbReference type="RefSeq" id="WP_104439397.1">
    <property type="nucleotide sequence ID" value="NZ_PTJA01000017.1"/>
</dbReference>
<gene>
    <name evidence="1" type="ORF">BXY41_1177</name>
</gene>
<sequence>MKNPLSYQVTEFDCGPTTLLNAMSFLFRREEIPPDIIKHIMLFCLDSYNTKGEFGKNGTSQMAMMFMSNWFNQFGKVKKFPVQSEYLTGSDVYLGENSKIIYGLQQGGAVVARVMYGCWHYVLITGSDQDYVYLFDPYYRKKPFKQKNLELITDMPCLRNRKVPWELMNGTGKEPYALGPVETREATILFNRETQRKPADTIEYFI</sequence>
<dbReference type="EMBL" id="PTJA01000017">
    <property type="protein sequence ID" value="PPK76780.1"/>
    <property type="molecule type" value="Genomic_DNA"/>
</dbReference>
<organism evidence="1 2">
    <name type="scientific">Lacrimispora xylanisolvens</name>
    <dbReference type="NCBI Taxonomy" id="384636"/>
    <lineage>
        <taxon>Bacteria</taxon>
        <taxon>Bacillati</taxon>
        <taxon>Bacillota</taxon>
        <taxon>Clostridia</taxon>
        <taxon>Lachnospirales</taxon>
        <taxon>Lachnospiraceae</taxon>
        <taxon>Lacrimispora</taxon>
    </lineage>
</organism>
<evidence type="ECO:0008006" key="3">
    <source>
        <dbReference type="Google" id="ProtNLM"/>
    </source>
</evidence>
<protein>
    <recommendedName>
        <fullName evidence="3">Peptidase C39-like protein</fullName>
    </recommendedName>
</protein>
<name>A0A2S6HH44_9FIRM</name>
<dbReference type="AlphaFoldDB" id="A0A2S6HH44"/>
<dbReference type="OrthoDB" id="5416005at2"/>
<proteinExistence type="predicted"/>
<keyword evidence="2" id="KW-1185">Reference proteome</keyword>
<comment type="caution">
    <text evidence="1">The sequence shown here is derived from an EMBL/GenBank/DDBJ whole genome shotgun (WGS) entry which is preliminary data.</text>
</comment>
<evidence type="ECO:0000313" key="2">
    <source>
        <dbReference type="Proteomes" id="UP000237749"/>
    </source>
</evidence>
<reference evidence="1 2" key="1">
    <citation type="submission" date="2018-02" db="EMBL/GenBank/DDBJ databases">
        <title>Genomic Encyclopedia of Archaeal and Bacterial Type Strains, Phase II (KMG-II): from individual species to whole genera.</title>
        <authorList>
            <person name="Goeker M."/>
        </authorList>
    </citation>
    <scope>NUCLEOTIDE SEQUENCE [LARGE SCALE GENOMIC DNA]</scope>
    <source>
        <strain evidence="1 2">DSM 3808</strain>
    </source>
</reference>
<evidence type="ECO:0000313" key="1">
    <source>
        <dbReference type="EMBL" id="PPK76780.1"/>
    </source>
</evidence>